<dbReference type="EMBL" id="CP009287">
    <property type="protein sequence ID" value="AIQ68675.1"/>
    <property type="molecule type" value="Genomic_DNA"/>
</dbReference>
<keyword evidence="6" id="KW-1185">Reference proteome</keyword>
<reference evidence="5 6" key="1">
    <citation type="submission" date="2014-08" db="EMBL/GenBank/DDBJ databases">
        <title>Comparative genomics of the Paenibacillus odorifer group.</title>
        <authorList>
            <person name="den Bakker H.C."/>
            <person name="Tsai Y.-C."/>
            <person name="Martin N."/>
            <person name="Korlach J."/>
            <person name="Wiedmann M."/>
        </authorList>
    </citation>
    <scope>NUCLEOTIDE SEQUENCE [LARGE SCALE GENOMIC DNA]</scope>
    <source>
        <strain evidence="5 6">DSM 15220</strain>
    </source>
</reference>
<dbReference type="Proteomes" id="UP000029500">
    <property type="component" value="Chromosome"/>
</dbReference>
<dbReference type="OrthoDB" id="6194834at2"/>
<dbReference type="KEGG" id="pgm:PGRAT_14395"/>
<dbReference type="RefSeq" id="WP_025706854.1">
    <property type="nucleotide sequence ID" value="NZ_CP009287.1"/>
</dbReference>
<evidence type="ECO:0000256" key="3">
    <source>
        <dbReference type="SAM" id="Phobius"/>
    </source>
</evidence>
<dbReference type="eggNOG" id="COG5660">
    <property type="taxonomic scope" value="Bacteria"/>
</dbReference>
<dbReference type="AlphaFoldDB" id="A0A089M8I9"/>
<evidence type="ECO:0000259" key="4">
    <source>
        <dbReference type="Pfam" id="PF13490"/>
    </source>
</evidence>
<feature type="domain" description="Putative zinc-finger" evidence="4">
    <location>
        <begin position="6"/>
        <end position="39"/>
    </location>
</feature>
<comment type="similarity">
    <text evidence="1">Belongs to the zinc-associated anti-sigma factor (ZAS) superfamily. Anti-sigma-W factor family.</text>
</comment>
<keyword evidence="3" id="KW-0812">Transmembrane</keyword>
<dbReference type="Gene3D" id="1.10.10.1320">
    <property type="entry name" value="Anti-sigma factor, zinc-finger domain"/>
    <property type="match status" value="1"/>
</dbReference>
<dbReference type="STRING" id="189425.PGRAT_14395"/>
<sequence>MNKLSCEIVRDLLPLYYDEVCSADTRKSIEAHLAACEHCTAALHKLQQSSSLPFEIIEKNKQDSTALASFKGYWHRSRAAAFAKGLLLATTLCGVIVLGYVGLFRWNITEVPSSVIEITNVSRLKDGKIAYHVKLTDGYRVNRIRGKSEGDGNFYITPMRPVFKTKTDVELGLGNGYEWIDLDQLNANHTDPSTQIKAIYYGPKDDNPILIWKQGMQLPPAADAVEAQFMDRD</sequence>
<evidence type="ECO:0000256" key="2">
    <source>
        <dbReference type="ARBA" id="ARBA00024438"/>
    </source>
</evidence>
<protein>
    <recommendedName>
        <fullName evidence="2">Anti-sigma-W factor RsiW</fullName>
    </recommendedName>
</protein>
<proteinExistence type="inferred from homology"/>
<name>A0A089M8I9_9BACL</name>
<feature type="transmembrane region" description="Helical" evidence="3">
    <location>
        <begin position="86"/>
        <end position="106"/>
    </location>
</feature>
<dbReference type="InterPro" id="IPR027383">
    <property type="entry name" value="Znf_put"/>
</dbReference>
<evidence type="ECO:0000313" key="6">
    <source>
        <dbReference type="Proteomes" id="UP000029500"/>
    </source>
</evidence>
<accession>A0A089M8I9</accession>
<dbReference type="InterPro" id="IPR041916">
    <property type="entry name" value="Anti_sigma_zinc_sf"/>
</dbReference>
<evidence type="ECO:0000256" key="1">
    <source>
        <dbReference type="ARBA" id="ARBA00024353"/>
    </source>
</evidence>
<keyword evidence="3" id="KW-0472">Membrane</keyword>
<keyword evidence="3" id="KW-1133">Transmembrane helix</keyword>
<dbReference type="HOGENOM" id="CLU_1234037_0_0_9"/>
<gene>
    <name evidence="5" type="ORF">PGRAT_14395</name>
</gene>
<dbReference type="Pfam" id="PF13490">
    <property type="entry name" value="zf-HC2"/>
    <property type="match status" value="1"/>
</dbReference>
<evidence type="ECO:0000313" key="5">
    <source>
        <dbReference type="EMBL" id="AIQ68675.1"/>
    </source>
</evidence>
<organism evidence="5 6">
    <name type="scientific">Paenibacillus graminis</name>
    <dbReference type="NCBI Taxonomy" id="189425"/>
    <lineage>
        <taxon>Bacteria</taxon>
        <taxon>Bacillati</taxon>
        <taxon>Bacillota</taxon>
        <taxon>Bacilli</taxon>
        <taxon>Bacillales</taxon>
        <taxon>Paenibacillaceae</taxon>
        <taxon>Paenibacillus</taxon>
    </lineage>
</organism>